<sequence>MKNNFYKIFIYSLVIIIFNSCSKEESKEQYYKKGKVDLSVDPSFYELALSLNQVFNTVYPKAIIDVQPQAEALAINNFINGNATIIMVGRNLTDEEANFIFKRTKKKYKSAQIACDGVIFITSKKNNISELSIQTLKTDIVSENSKYVFDGSYTSNYNTLKNILKFKFKEGEKINSFKDAQELIKYIDNNPSYIGITGLSTLNYSNDENLKKNLNNLKILPIKTNDGEIISPNLESFKLNKYPFTRRIYLLNAENGFGIGSSFLRFSTSQRGQLIVSKEGYQPYYLYERNINITK</sequence>
<gene>
    <name evidence="3" type="ORF">ETU09_05515</name>
</gene>
<evidence type="ECO:0000313" key="3">
    <source>
        <dbReference type="EMBL" id="TWP28773.1"/>
    </source>
</evidence>
<dbReference type="OrthoDB" id="1450880at2"/>
<dbReference type="Gene3D" id="3.40.190.10">
    <property type="entry name" value="Periplasmic binding protein-like II"/>
    <property type="match status" value="3"/>
</dbReference>
<evidence type="ECO:0000259" key="2">
    <source>
        <dbReference type="Pfam" id="PF12849"/>
    </source>
</evidence>
<keyword evidence="4" id="KW-1185">Reference proteome</keyword>
<comment type="caution">
    <text evidence="3">The sequence shown here is derived from an EMBL/GenBank/DDBJ whole genome shotgun (WGS) entry which is preliminary data.</text>
</comment>
<dbReference type="Pfam" id="PF12849">
    <property type="entry name" value="PBP_like_2"/>
    <property type="match status" value="1"/>
</dbReference>
<dbReference type="AlphaFoldDB" id="A0A563DFW4"/>
<dbReference type="SUPFAM" id="SSF53850">
    <property type="entry name" value="Periplasmic binding protein-like II"/>
    <property type="match status" value="1"/>
</dbReference>
<dbReference type="PANTHER" id="PTHR30570">
    <property type="entry name" value="PERIPLASMIC PHOSPHATE BINDING COMPONENT OF PHOSPHATE ABC TRANSPORTER"/>
    <property type="match status" value="1"/>
</dbReference>
<proteinExistence type="predicted"/>
<reference evidence="3 4" key="1">
    <citation type="submission" date="2019-02" db="EMBL/GenBank/DDBJ databases">
        <title>Apibacter muscae sp. nov.: a novel member of the house fly microbiota.</title>
        <authorList>
            <person name="Park R."/>
        </authorList>
    </citation>
    <scope>NUCLEOTIDE SEQUENCE [LARGE SCALE GENOMIC DNA]</scope>
    <source>
        <strain evidence="3 4">AL1</strain>
    </source>
</reference>
<dbReference type="InterPro" id="IPR024370">
    <property type="entry name" value="PBP_domain"/>
</dbReference>
<feature type="domain" description="PBP" evidence="2">
    <location>
        <begin position="34"/>
        <end position="270"/>
    </location>
</feature>
<dbReference type="RefSeq" id="WP_146292411.1">
    <property type="nucleotide sequence ID" value="NZ_SELH01000017.1"/>
</dbReference>
<dbReference type="PANTHER" id="PTHR30570:SF1">
    <property type="entry name" value="PHOSPHATE-BINDING PROTEIN PSTS"/>
    <property type="match status" value="1"/>
</dbReference>
<name>A0A563DFW4_9FLAO</name>
<evidence type="ECO:0000313" key="4">
    <source>
        <dbReference type="Proteomes" id="UP000319499"/>
    </source>
</evidence>
<accession>A0A563DFW4</accession>
<protein>
    <recommendedName>
        <fullName evidence="2">PBP domain-containing protein</fullName>
    </recommendedName>
</protein>
<dbReference type="InterPro" id="IPR050811">
    <property type="entry name" value="Phosphate_ABC_transporter"/>
</dbReference>
<keyword evidence="1" id="KW-0732">Signal</keyword>
<evidence type="ECO:0000256" key="1">
    <source>
        <dbReference type="ARBA" id="ARBA00022729"/>
    </source>
</evidence>
<organism evidence="3 4">
    <name type="scientific">Apibacter muscae</name>
    <dbReference type="NCBI Taxonomy" id="2509004"/>
    <lineage>
        <taxon>Bacteria</taxon>
        <taxon>Pseudomonadati</taxon>
        <taxon>Bacteroidota</taxon>
        <taxon>Flavobacteriia</taxon>
        <taxon>Flavobacteriales</taxon>
        <taxon>Weeksellaceae</taxon>
        <taxon>Apibacter</taxon>
    </lineage>
</organism>
<dbReference type="EMBL" id="SELH01000017">
    <property type="protein sequence ID" value="TWP28773.1"/>
    <property type="molecule type" value="Genomic_DNA"/>
</dbReference>
<dbReference type="Proteomes" id="UP000319499">
    <property type="component" value="Unassembled WGS sequence"/>
</dbReference>